<evidence type="ECO:0000259" key="2">
    <source>
        <dbReference type="SMART" id="SM00854"/>
    </source>
</evidence>
<proteinExistence type="inferred from homology"/>
<dbReference type="PANTHER" id="PTHR33393">
    <property type="entry name" value="POLYGLUTAMINE SYNTHESIS ACCESSORY PROTEIN RV0574C-RELATED"/>
    <property type="match status" value="1"/>
</dbReference>
<dbReference type="STRING" id="1236970.JCM9140_3722"/>
<protein>
    <submittedName>
        <fullName evidence="3">Capsule biosynthesis protein</fullName>
    </submittedName>
</protein>
<evidence type="ECO:0000313" key="3">
    <source>
        <dbReference type="EMBL" id="GAE27569.1"/>
    </source>
</evidence>
<dbReference type="AlphaFoldDB" id="W4Q871"/>
<dbReference type="InterPro" id="IPR019079">
    <property type="entry name" value="Capsule_synth_CapA"/>
</dbReference>
<keyword evidence="4" id="KW-1185">Reference proteome</keyword>
<dbReference type="RefSeq" id="WP_034749022.1">
    <property type="nucleotide sequence ID" value="NZ_BAUT01000056.1"/>
</dbReference>
<dbReference type="SMART" id="SM00854">
    <property type="entry name" value="PGA_cap"/>
    <property type="match status" value="1"/>
</dbReference>
<feature type="domain" description="Capsule synthesis protein CapA" evidence="2">
    <location>
        <begin position="6"/>
        <end position="314"/>
    </location>
</feature>
<evidence type="ECO:0000313" key="4">
    <source>
        <dbReference type="Proteomes" id="UP000018890"/>
    </source>
</evidence>
<comment type="similarity">
    <text evidence="1">Belongs to the CapA family.</text>
</comment>
<comment type="caution">
    <text evidence="3">The sequence shown here is derived from an EMBL/GenBank/DDBJ whole genome shotgun (WGS) entry which is preliminary data.</text>
</comment>
<dbReference type="InterPro" id="IPR052169">
    <property type="entry name" value="CW_Biosynth-Accessory"/>
</dbReference>
<gene>
    <name evidence="3" type="ORF">JCM9140_3722</name>
</gene>
<name>W4Q871_9BACI</name>
<dbReference type="EMBL" id="BAUT01000056">
    <property type="protein sequence ID" value="GAE27569.1"/>
    <property type="molecule type" value="Genomic_DNA"/>
</dbReference>
<dbReference type="SUPFAM" id="SSF56300">
    <property type="entry name" value="Metallo-dependent phosphatases"/>
    <property type="match status" value="1"/>
</dbReference>
<sequence length="427" mass="48232">MNQKLSFIATGDSFITRRKANKAKDSPLVDLIKKAEFRFTNLEVTVHDFEGYPGALSGGTWAVASPTTLEDLQSYAFNCLTWCNNHTLDYLYGGLEATEKNLNDRGFVHAGVGKNLHAAAAPKYIECPNGRVALIGATSTFHDFWRAGKQREDLRGRPGINPLRFDTTYYVNKNRLQQLTEIAKVTNINAETNLAIKEGFALKGDSFHFGSYSFKESENEGMIRRPHMLDMNRIISAIHEASRQADYVVVSIHCHEMDGERKEKAPDFLEEFSKRCIDEGAHAIIGHGPHILRGIEIYKKRPIFYSLGNFIFQNDTVASLPHDFYEQYGMKNGNVADALDVRSAHNTKGLGTNKKVWHSVIPYWEMENGQLTHLSLFPIDLGFGLPRYKRGWPRLTESEEALKEIQALSIDYNTKIDIQNGIGNVRL</sequence>
<reference evidence="3" key="1">
    <citation type="journal article" date="2014" name="Genome Announc.">
        <title>Draft Genome Sequences of Three Alkaliphilic Bacillus Strains, Bacillus wakoensis JCM 9140T, Bacillus akibai JCM 9157T, and Bacillus hemicellulosilyticus JCM 9152T.</title>
        <authorList>
            <person name="Yuki M."/>
            <person name="Oshima K."/>
            <person name="Suda W."/>
            <person name="Oshida Y."/>
            <person name="Kitamura K."/>
            <person name="Iida T."/>
            <person name="Hattori M."/>
            <person name="Ohkuma M."/>
        </authorList>
    </citation>
    <scope>NUCLEOTIDE SEQUENCE [LARGE SCALE GENOMIC DNA]</scope>
    <source>
        <strain evidence="3">JCM 9140</strain>
    </source>
</reference>
<dbReference type="OrthoDB" id="9810906at2"/>
<dbReference type="CDD" id="cd07381">
    <property type="entry name" value="MPP_CapA"/>
    <property type="match status" value="1"/>
</dbReference>
<evidence type="ECO:0000256" key="1">
    <source>
        <dbReference type="ARBA" id="ARBA00005662"/>
    </source>
</evidence>
<organism evidence="3 4">
    <name type="scientific">Halalkalibacter wakoensis JCM 9140</name>
    <dbReference type="NCBI Taxonomy" id="1236970"/>
    <lineage>
        <taxon>Bacteria</taxon>
        <taxon>Bacillati</taxon>
        <taxon>Bacillota</taxon>
        <taxon>Bacilli</taxon>
        <taxon>Bacillales</taxon>
        <taxon>Bacillaceae</taxon>
        <taxon>Halalkalibacter</taxon>
    </lineage>
</organism>
<dbReference type="PANTHER" id="PTHR33393:SF11">
    <property type="entry name" value="POLYGLUTAMINE SYNTHESIS ACCESSORY PROTEIN RV0574C-RELATED"/>
    <property type="match status" value="1"/>
</dbReference>
<dbReference type="InterPro" id="IPR029052">
    <property type="entry name" value="Metallo-depent_PP-like"/>
</dbReference>
<accession>W4Q871</accession>
<dbReference type="Proteomes" id="UP000018890">
    <property type="component" value="Unassembled WGS sequence"/>
</dbReference>
<dbReference type="Pfam" id="PF09587">
    <property type="entry name" value="PGA_cap"/>
    <property type="match status" value="1"/>
</dbReference>